<dbReference type="InterPro" id="IPR013025">
    <property type="entry name" value="Ribosomal_uL23-like"/>
</dbReference>
<dbReference type="RefSeq" id="WP_420905697.1">
    <property type="nucleotide sequence ID" value="NZ_BAAFGK010000004.1"/>
</dbReference>
<dbReference type="InterPro" id="IPR012678">
    <property type="entry name" value="Ribosomal_uL23/eL15/eS24_sf"/>
</dbReference>
<evidence type="ECO:0000256" key="3">
    <source>
        <dbReference type="ARBA" id="ARBA00023274"/>
    </source>
</evidence>
<dbReference type="GO" id="GO:0005840">
    <property type="term" value="C:ribosome"/>
    <property type="evidence" value="ECO:0007669"/>
    <property type="project" value="UniProtKB-KW"/>
</dbReference>
<keyword evidence="2 4" id="KW-0689">Ribosomal protein</keyword>
<dbReference type="EMBL" id="BAAFGK010000004">
    <property type="protein sequence ID" value="GAB0058016.1"/>
    <property type="molecule type" value="Genomic_DNA"/>
</dbReference>
<evidence type="ECO:0000256" key="2">
    <source>
        <dbReference type="ARBA" id="ARBA00022980"/>
    </source>
</evidence>
<comment type="caution">
    <text evidence="5">The sequence shown here is derived from an EMBL/GenBank/DDBJ whole genome shotgun (WGS) entry which is preliminary data.</text>
</comment>
<dbReference type="InterPro" id="IPR012677">
    <property type="entry name" value="Nucleotide-bd_a/b_plait_sf"/>
</dbReference>
<comment type="similarity">
    <text evidence="1 4">Belongs to the universal ribosomal protein uL23 family.</text>
</comment>
<accession>A0ABQ0CAV8</accession>
<dbReference type="SUPFAM" id="SSF54189">
    <property type="entry name" value="Ribosomal proteins S24e, L23 and L15e"/>
    <property type="match status" value="1"/>
</dbReference>
<dbReference type="NCBIfam" id="NF004363">
    <property type="entry name" value="PRK05738.2-4"/>
    <property type="match status" value="1"/>
</dbReference>
<proteinExistence type="inferred from homology"/>
<dbReference type="Proteomes" id="UP001628193">
    <property type="component" value="Unassembled WGS sequence"/>
</dbReference>
<keyword evidence="6" id="KW-1185">Reference proteome</keyword>
<gene>
    <name evidence="4 5" type="primary">rplW</name>
    <name evidence="5" type="ORF">SIID45300_02351</name>
</gene>
<dbReference type="NCBIfam" id="NF004366">
    <property type="entry name" value="PRK05738.3-2"/>
    <property type="match status" value="1"/>
</dbReference>
<comment type="subunit">
    <text evidence="4">Part of the 50S ribosomal subunit. Contacts protein L29, and trigger factor when it is bound to the ribosome.</text>
</comment>
<dbReference type="NCBIfam" id="NF004359">
    <property type="entry name" value="PRK05738.1-3"/>
    <property type="match status" value="1"/>
</dbReference>
<evidence type="ECO:0000313" key="5">
    <source>
        <dbReference type="EMBL" id="GAB0058016.1"/>
    </source>
</evidence>
<keyword evidence="4" id="KW-0699">rRNA-binding</keyword>
<dbReference type="Gene3D" id="3.30.70.330">
    <property type="match status" value="1"/>
</dbReference>
<comment type="function">
    <text evidence="4">One of the early assembly proteins it binds 23S rRNA. One of the proteins that surrounds the polypeptide exit tunnel on the outside of the ribosome. Forms the main docking site for trigger factor binding to the ribosome.</text>
</comment>
<protein>
    <recommendedName>
        <fullName evidence="4">Large ribosomal subunit protein uL23</fullName>
    </recommendedName>
</protein>
<evidence type="ECO:0000256" key="4">
    <source>
        <dbReference type="HAMAP-Rule" id="MF_01369"/>
    </source>
</evidence>
<keyword evidence="4" id="KW-0694">RNA-binding</keyword>
<organism evidence="5 6">
    <name type="scientific">Candidatus Magnetaquiglobus chichijimensis</name>
    <dbReference type="NCBI Taxonomy" id="3141448"/>
    <lineage>
        <taxon>Bacteria</taxon>
        <taxon>Pseudomonadati</taxon>
        <taxon>Pseudomonadota</taxon>
        <taxon>Magnetococcia</taxon>
        <taxon>Magnetococcales</taxon>
        <taxon>Candidatus Magnetaquicoccaceae</taxon>
        <taxon>Candidatus Magnetaquiglobus</taxon>
    </lineage>
</organism>
<name>A0ABQ0CAV8_9PROT</name>
<reference evidence="5 6" key="1">
    <citation type="submission" date="2024-09" db="EMBL/GenBank/DDBJ databases">
        <title>Draft genome sequence of Candidatus Magnetaquicoccaceae bacterium FCR-1.</title>
        <authorList>
            <person name="Shimoshige H."/>
            <person name="Shimamura S."/>
            <person name="Taoka A."/>
            <person name="Kobayashi H."/>
            <person name="Maekawa T."/>
        </authorList>
    </citation>
    <scope>NUCLEOTIDE SEQUENCE [LARGE SCALE GENOMIC DNA]</scope>
    <source>
        <strain evidence="5 6">FCR-1</strain>
    </source>
</reference>
<dbReference type="Pfam" id="PF00276">
    <property type="entry name" value="Ribosomal_L23"/>
    <property type="match status" value="1"/>
</dbReference>
<evidence type="ECO:0000313" key="6">
    <source>
        <dbReference type="Proteomes" id="UP001628193"/>
    </source>
</evidence>
<evidence type="ECO:0000256" key="1">
    <source>
        <dbReference type="ARBA" id="ARBA00006700"/>
    </source>
</evidence>
<sequence>MSGPYTLFQVLDAPRITEKATMCLEQGNQVVFRVAKWANKPQIKAAVEKLFNVKVEAVQTLTQSGKTKRVGRTQGQRSDWKKAIVRIAEGQAIDFYAKS</sequence>
<dbReference type="PANTHER" id="PTHR11620">
    <property type="entry name" value="60S RIBOSOMAL PROTEIN L23A"/>
    <property type="match status" value="1"/>
</dbReference>
<dbReference type="HAMAP" id="MF_01369_B">
    <property type="entry name" value="Ribosomal_uL23_B"/>
    <property type="match status" value="1"/>
</dbReference>
<keyword evidence="3 4" id="KW-0687">Ribonucleoprotein</keyword>